<evidence type="ECO:0000259" key="2">
    <source>
        <dbReference type="Pfam" id="PF10400"/>
    </source>
</evidence>
<proteinExistence type="predicted"/>
<dbReference type="Gene3D" id="6.10.140.190">
    <property type="match status" value="1"/>
</dbReference>
<dbReference type="InterPro" id="IPR018309">
    <property type="entry name" value="Tscrpt_reg_PadR_C"/>
</dbReference>
<dbReference type="AlphaFoldDB" id="A0A4V3D5X8"/>
<comment type="caution">
    <text evidence="3">The sequence shown here is derived from an EMBL/GenBank/DDBJ whole genome shotgun (WGS) entry which is preliminary data.</text>
</comment>
<sequence length="195" mass="23054">MSLRYAILGLLSKEPATGYSVTREFKYRITHFWSAHHTQIYRELVKMEAEGLVRSKTIRQSDFPDKKVYAVEEKGMTLLLHWLLQTPEKKETLSMKDPRLLRVSLLHLIDIDQSMAYLASYRDQHKSAQKEIKEWQSVHLESLNNEQFGEYLTSEFAIRYMEMWSDWCEWATSVLKEYKKKGDLNETQHVESDGS</sequence>
<dbReference type="InterPro" id="IPR036388">
    <property type="entry name" value="WH-like_DNA-bd_sf"/>
</dbReference>
<name>A0A4V3D5X8_9BACI</name>
<protein>
    <submittedName>
        <fullName evidence="3">PadR family transcriptional regulator</fullName>
    </submittedName>
</protein>
<evidence type="ECO:0000313" key="4">
    <source>
        <dbReference type="Proteomes" id="UP000295632"/>
    </source>
</evidence>
<dbReference type="SUPFAM" id="SSF46785">
    <property type="entry name" value="Winged helix' DNA-binding domain"/>
    <property type="match status" value="1"/>
</dbReference>
<keyword evidence="4" id="KW-1185">Reference proteome</keyword>
<gene>
    <name evidence="3" type="ORF">EV213_103196</name>
</gene>
<dbReference type="PANTHER" id="PTHR43252:SF4">
    <property type="entry name" value="TRANSCRIPTIONAL REGULATORY PROTEIN"/>
    <property type="match status" value="1"/>
</dbReference>
<dbReference type="PANTHER" id="PTHR43252">
    <property type="entry name" value="TRANSCRIPTIONAL REGULATOR YQJI"/>
    <property type="match status" value="1"/>
</dbReference>
<accession>A0A4V3D5X8</accession>
<dbReference type="EMBL" id="SNYJ01000003">
    <property type="protein sequence ID" value="TDQ41617.1"/>
    <property type="molecule type" value="Genomic_DNA"/>
</dbReference>
<dbReference type="Pfam" id="PF03551">
    <property type="entry name" value="PadR"/>
    <property type="match status" value="1"/>
</dbReference>
<feature type="domain" description="Transcription regulator PadR C-terminal" evidence="2">
    <location>
        <begin position="95"/>
        <end position="176"/>
    </location>
</feature>
<dbReference type="OrthoDB" id="9783723at2"/>
<dbReference type="InterPro" id="IPR036390">
    <property type="entry name" value="WH_DNA-bd_sf"/>
</dbReference>
<feature type="domain" description="Transcription regulator PadR N-terminal" evidence="1">
    <location>
        <begin position="7"/>
        <end position="77"/>
    </location>
</feature>
<evidence type="ECO:0000313" key="3">
    <source>
        <dbReference type="EMBL" id="TDQ41617.1"/>
    </source>
</evidence>
<dbReference type="RefSeq" id="WP_133579477.1">
    <property type="nucleotide sequence ID" value="NZ_SNYJ01000003.1"/>
</dbReference>
<dbReference type="Proteomes" id="UP000295632">
    <property type="component" value="Unassembled WGS sequence"/>
</dbReference>
<organism evidence="3 4">
    <name type="scientific">Aureibacillus halotolerans</name>
    <dbReference type="NCBI Taxonomy" id="1508390"/>
    <lineage>
        <taxon>Bacteria</taxon>
        <taxon>Bacillati</taxon>
        <taxon>Bacillota</taxon>
        <taxon>Bacilli</taxon>
        <taxon>Bacillales</taxon>
        <taxon>Bacillaceae</taxon>
        <taxon>Aureibacillus</taxon>
    </lineage>
</organism>
<dbReference type="Gene3D" id="1.10.10.10">
    <property type="entry name" value="Winged helix-like DNA-binding domain superfamily/Winged helix DNA-binding domain"/>
    <property type="match status" value="1"/>
</dbReference>
<evidence type="ECO:0000259" key="1">
    <source>
        <dbReference type="Pfam" id="PF03551"/>
    </source>
</evidence>
<dbReference type="InterPro" id="IPR005149">
    <property type="entry name" value="Tscrpt_reg_PadR_N"/>
</dbReference>
<reference evidence="3 4" key="1">
    <citation type="submission" date="2019-03" db="EMBL/GenBank/DDBJ databases">
        <title>Genomic Encyclopedia of Type Strains, Phase IV (KMG-IV): sequencing the most valuable type-strain genomes for metagenomic binning, comparative biology and taxonomic classification.</title>
        <authorList>
            <person name="Goeker M."/>
        </authorList>
    </citation>
    <scope>NUCLEOTIDE SEQUENCE [LARGE SCALE GENOMIC DNA]</scope>
    <source>
        <strain evidence="3 4">DSM 28697</strain>
    </source>
</reference>
<dbReference type="Pfam" id="PF10400">
    <property type="entry name" value="Vir_act_alpha_C"/>
    <property type="match status" value="1"/>
</dbReference>